<evidence type="ECO:0000256" key="2">
    <source>
        <dbReference type="ARBA" id="ARBA00023002"/>
    </source>
</evidence>
<evidence type="ECO:0000313" key="5">
    <source>
        <dbReference type="Proteomes" id="UP000625711"/>
    </source>
</evidence>
<dbReference type="Pfam" id="PF00106">
    <property type="entry name" value="adh_short"/>
    <property type="match status" value="1"/>
</dbReference>
<dbReference type="InterPro" id="IPR020904">
    <property type="entry name" value="Sc_DH/Rdtase_CS"/>
</dbReference>
<dbReference type="PANTHER" id="PTHR44229:SF8">
    <property type="entry name" value="ALCOHOL DEHYDROGENASE-RELATED"/>
    <property type="match status" value="1"/>
</dbReference>
<dbReference type="Proteomes" id="UP000625711">
    <property type="component" value="Unassembled WGS sequence"/>
</dbReference>
<proteinExistence type="inferred from homology"/>
<comment type="similarity">
    <text evidence="1 3">Belongs to the short-chain dehydrogenases/reductases (SDR) family.</text>
</comment>
<dbReference type="FunFam" id="3.40.50.720:FF:000149">
    <property type="entry name" value="15-hydroxyprostaglandin dehydrogenase [NAD(+)]"/>
    <property type="match status" value="1"/>
</dbReference>
<protein>
    <recommendedName>
        <fullName evidence="6">15-hydroxyprostaglandin dehydrogenase</fullName>
    </recommendedName>
</protein>
<sequence length="268" mass="29015">MKFDFDGAVAIVTGGASGIGLACVKALLKRNVKGVTIVDINESLGGQVLSQLSAEFVSTKCHFVSADTTDKGSFRNAFEKTIERFGAVDILINSAGLCNDAIWEREVAVNVCGTINGNLLGLEEFIPKYRSKAEGVIINVSSIRGVQPSGDRPVYAATKFAIHGMSLAWGEQNHYQRTNVKVIAVCPGSTATPLIANPKNTNLGTAYEEIRQNNSNTIKLPRQSPEECAARIVEVIETGESGSVWIVEGGEKYQYVMPDRFEVKEQQQ</sequence>
<dbReference type="PROSITE" id="PS00061">
    <property type="entry name" value="ADH_SHORT"/>
    <property type="match status" value="1"/>
</dbReference>
<dbReference type="OrthoDB" id="417891at2759"/>
<evidence type="ECO:0000313" key="4">
    <source>
        <dbReference type="EMBL" id="KAF7281806.1"/>
    </source>
</evidence>
<keyword evidence="5" id="KW-1185">Reference proteome</keyword>
<evidence type="ECO:0000256" key="3">
    <source>
        <dbReference type="RuleBase" id="RU000363"/>
    </source>
</evidence>
<dbReference type="GO" id="GO:0016616">
    <property type="term" value="F:oxidoreductase activity, acting on the CH-OH group of donors, NAD or NADP as acceptor"/>
    <property type="evidence" value="ECO:0007669"/>
    <property type="project" value="TreeGrafter"/>
</dbReference>
<dbReference type="SUPFAM" id="SSF51735">
    <property type="entry name" value="NAD(P)-binding Rossmann-fold domains"/>
    <property type="match status" value="1"/>
</dbReference>
<dbReference type="EMBL" id="JAACXV010000222">
    <property type="protein sequence ID" value="KAF7281806.1"/>
    <property type="molecule type" value="Genomic_DNA"/>
</dbReference>
<reference evidence="4" key="1">
    <citation type="submission" date="2020-08" db="EMBL/GenBank/DDBJ databases">
        <title>Genome sequencing and assembly of the red palm weevil Rhynchophorus ferrugineus.</title>
        <authorList>
            <person name="Dias G.B."/>
            <person name="Bergman C.M."/>
            <person name="Manee M."/>
        </authorList>
    </citation>
    <scope>NUCLEOTIDE SEQUENCE</scope>
    <source>
        <strain evidence="4">AA-2017</strain>
        <tissue evidence="4">Whole larva</tissue>
    </source>
</reference>
<dbReference type="PROSITE" id="PS51257">
    <property type="entry name" value="PROKAR_LIPOPROTEIN"/>
    <property type="match status" value="1"/>
</dbReference>
<dbReference type="GO" id="GO:0005737">
    <property type="term" value="C:cytoplasm"/>
    <property type="evidence" value="ECO:0007669"/>
    <property type="project" value="TreeGrafter"/>
</dbReference>
<name>A0A834MGY2_RHYFE</name>
<dbReference type="Gene3D" id="3.40.50.720">
    <property type="entry name" value="NAD(P)-binding Rossmann-like Domain"/>
    <property type="match status" value="1"/>
</dbReference>
<organism evidence="4 5">
    <name type="scientific">Rhynchophorus ferrugineus</name>
    <name type="common">Red palm weevil</name>
    <name type="synonym">Curculio ferrugineus</name>
    <dbReference type="NCBI Taxonomy" id="354439"/>
    <lineage>
        <taxon>Eukaryota</taxon>
        <taxon>Metazoa</taxon>
        <taxon>Ecdysozoa</taxon>
        <taxon>Arthropoda</taxon>
        <taxon>Hexapoda</taxon>
        <taxon>Insecta</taxon>
        <taxon>Pterygota</taxon>
        <taxon>Neoptera</taxon>
        <taxon>Endopterygota</taxon>
        <taxon>Coleoptera</taxon>
        <taxon>Polyphaga</taxon>
        <taxon>Cucujiformia</taxon>
        <taxon>Curculionidae</taxon>
        <taxon>Dryophthorinae</taxon>
        <taxon>Rhynchophorus</taxon>
    </lineage>
</organism>
<evidence type="ECO:0000256" key="1">
    <source>
        <dbReference type="ARBA" id="ARBA00006484"/>
    </source>
</evidence>
<gene>
    <name evidence="4" type="ORF">GWI33_004240</name>
</gene>
<accession>A0A834MGY2</accession>
<comment type="caution">
    <text evidence="4">The sequence shown here is derived from an EMBL/GenBank/DDBJ whole genome shotgun (WGS) entry which is preliminary data.</text>
</comment>
<dbReference type="AlphaFoldDB" id="A0A834MGY2"/>
<dbReference type="InterPro" id="IPR036291">
    <property type="entry name" value="NAD(P)-bd_dom_sf"/>
</dbReference>
<keyword evidence="2" id="KW-0560">Oxidoreductase</keyword>
<dbReference type="InterPro" id="IPR002347">
    <property type="entry name" value="SDR_fam"/>
</dbReference>
<dbReference type="PRINTS" id="PR00080">
    <property type="entry name" value="SDRFAMILY"/>
</dbReference>
<dbReference type="PRINTS" id="PR00081">
    <property type="entry name" value="GDHRDH"/>
</dbReference>
<evidence type="ECO:0008006" key="6">
    <source>
        <dbReference type="Google" id="ProtNLM"/>
    </source>
</evidence>
<dbReference type="PANTHER" id="PTHR44229">
    <property type="entry name" value="15-HYDROXYPROSTAGLANDIN DEHYDROGENASE [NAD(+)]"/>
    <property type="match status" value="1"/>
</dbReference>